<dbReference type="CDD" id="cd00882">
    <property type="entry name" value="Ras_like_GTPase"/>
    <property type="match status" value="1"/>
</dbReference>
<dbReference type="OrthoDB" id="8954335at2759"/>
<evidence type="ECO:0000313" key="5">
    <source>
        <dbReference type="Proteomes" id="UP000053424"/>
    </source>
</evidence>
<dbReference type="SUPFAM" id="SSF52540">
    <property type="entry name" value="P-loop containing nucleoside triphosphate hydrolases"/>
    <property type="match status" value="1"/>
</dbReference>
<proteinExistence type="predicted"/>
<reference evidence="4 5" key="1">
    <citation type="submission" date="2014-04" db="EMBL/GenBank/DDBJ databases">
        <authorList>
            <consortium name="DOE Joint Genome Institute"/>
            <person name="Kuo A."/>
            <person name="Gay G."/>
            <person name="Dore J."/>
            <person name="Kohler A."/>
            <person name="Nagy L.G."/>
            <person name="Floudas D."/>
            <person name="Copeland A."/>
            <person name="Barry K.W."/>
            <person name="Cichocki N."/>
            <person name="Veneault-Fourrey C."/>
            <person name="LaButti K."/>
            <person name="Lindquist E.A."/>
            <person name="Lipzen A."/>
            <person name="Lundell T."/>
            <person name="Morin E."/>
            <person name="Murat C."/>
            <person name="Sun H."/>
            <person name="Tunlid A."/>
            <person name="Henrissat B."/>
            <person name="Grigoriev I.V."/>
            <person name="Hibbett D.S."/>
            <person name="Martin F."/>
            <person name="Nordberg H.P."/>
            <person name="Cantor M.N."/>
            <person name="Hua S.X."/>
        </authorList>
    </citation>
    <scope>NUCLEOTIDE SEQUENCE [LARGE SCALE GENOMIC DNA]</scope>
    <source>
        <strain evidence="5">h7</strain>
    </source>
</reference>
<feature type="compositionally biased region" description="Low complexity" evidence="2">
    <location>
        <begin position="401"/>
        <end position="416"/>
    </location>
</feature>
<dbReference type="GO" id="GO:0005525">
    <property type="term" value="F:GTP binding"/>
    <property type="evidence" value="ECO:0007669"/>
    <property type="project" value="InterPro"/>
</dbReference>
<reference evidence="5" key="2">
    <citation type="submission" date="2015-01" db="EMBL/GenBank/DDBJ databases">
        <title>Evolutionary Origins and Diversification of the Mycorrhizal Mutualists.</title>
        <authorList>
            <consortium name="DOE Joint Genome Institute"/>
            <consortium name="Mycorrhizal Genomics Consortium"/>
            <person name="Kohler A."/>
            <person name="Kuo A."/>
            <person name="Nagy L.G."/>
            <person name="Floudas D."/>
            <person name="Copeland A."/>
            <person name="Barry K.W."/>
            <person name="Cichocki N."/>
            <person name="Veneault-Fourrey C."/>
            <person name="LaButti K."/>
            <person name="Lindquist E.A."/>
            <person name="Lipzen A."/>
            <person name="Lundell T."/>
            <person name="Morin E."/>
            <person name="Murat C."/>
            <person name="Riley R."/>
            <person name="Ohm R."/>
            <person name="Sun H."/>
            <person name="Tunlid A."/>
            <person name="Henrissat B."/>
            <person name="Grigoriev I.V."/>
            <person name="Hibbett D.S."/>
            <person name="Martin F."/>
        </authorList>
    </citation>
    <scope>NUCLEOTIDE SEQUENCE [LARGE SCALE GENOMIC DNA]</scope>
    <source>
        <strain evidence="5">h7</strain>
    </source>
</reference>
<feature type="region of interest" description="Disordered" evidence="2">
    <location>
        <begin position="1"/>
        <end position="42"/>
    </location>
</feature>
<protein>
    <recommendedName>
        <fullName evidence="3">G domain-containing protein</fullName>
    </recommendedName>
</protein>
<keyword evidence="5" id="KW-1185">Reference proteome</keyword>
<evidence type="ECO:0000256" key="1">
    <source>
        <dbReference type="SAM" id="Coils"/>
    </source>
</evidence>
<dbReference type="AlphaFoldDB" id="A0A0C2Z9F5"/>
<accession>A0A0C2Z9F5</accession>
<organism evidence="4 5">
    <name type="scientific">Hebeloma cylindrosporum</name>
    <dbReference type="NCBI Taxonomy" id="76867"/>
    <lineage>
        <taxon>Eukaryota</taxon>
        <taxon>Fungi</taxon>
        <taxon>Dikarya</taxon>
        <taxon>Basidiomycota</taxon>
        <taxon>Agaricomycotina</taxon>
        <taxon>Agaricomycetes</taxon>
        <taxon>Agaricomycetidae</taxon>
        <taxon>Agaricales</taxon>
        <taxon>Agaricineae</taxon>
        <taxon>Hymenogastraceae</taxon>
        <taxon>Hebeloma</taxon>
    </lineage>
</organism>
<dbReference type="InterPro" id="IPR006073">
    <property type="entry name" value="GTP-bd"/>
</dbReference>
<feature type="domain" description="G" evidence="3">
    <location>
        <begin position="96"/>
        <end position="154"/>
    </location>
</feature>
<dbReference type="EMBL" id="KN831768">
    <property type="protein sequence ID" value="KIM49777.1"/>
    <property type="molecule type" value="Genomic_DNA"/>
</dbReference>
<feature type="compositionally biased region" description="Low complexity" evidence="2">
    <location>
        <begin position="437"/>
        <end position="447"/>
    </location>
</feature>
<evidence type="ECO:0000313" key="4">
    <source>
        <dbReference type="EMBL" id="KIM49777.1"/>
    </source>
</evidence>
<dbReference type="Gene3D" id="3.40.50.300">
    <property type="entry name" value="P-loop containing nucleotide triphosphate hydrolases"/>
    <property type="match status" value="1"/>
</dbReference>
<feature type="compositionally biased region" description="Basic and acidic residues" evidence="2">
    <location>
        <begin position="29"/>
        <end position="42"/>
    </location>
</feature>
<keyword evidence="1" id="KW-0175">Coiled coil</keyword>
<feature type="coiled-coil region" evidence="1">
    <location>
        <begin position="299"/>
        <end position="353"/>
    </location>
</feature>
<dbReference type="STRING" id="686832.A0A0C2Z9F5"/>
<sequence length="461" mass="50153">MCGNRSAPTPSSPKLAPKPGTSQSADENDNLKVHDQTQQEDPKLSLGILSRLNPFGNKSNKPKVRGEGTMKVTAETLPVEAKHVKTEELREEDVVIAVMGPTGSGKSTFINVATGVDAGVGHELESCTSEIGIIKMSFPGYNIVFVDTPGFDDTKRSDSDILKMISDWLEITFERKILLSGLLYFHRISDNRMAGTPLKNLRMFEELCGKNAFKNVILTTTMWDEVDEETGTTREGELKGIYWKGMIDRHSSTGRFLGTRDSAFRLIAPLLDEANTRNSLLLQKELVDLDLRLSETHAGQKLRSEIKQLAKQQQELLHQIREELKRPNNATSLQSLMEEYEELKKTSGSLLKQMADLQVPLGRQFMNTITITFGIKRTRAKDAAAAEAKDATPADVVPAEALGAPPAATPPVGAATNEAKHTTPAEGATTAEVSDLATAGAQGAAPAKAKDHSPARANHTT</sequence>
<evidence type="ECO:0000256" key="2">
    <source>
        <dbReference type="SAM" id="MobiDB-lite"/>
    </source>
</evidence>
<dbReference type="InterPro" id="IPR027417">
    <property type="entry name" value="P-loop_NTPase"/>
</dbReference>
<dbReference type="Pfam" id="PF01926">
    <property type="entry name" value="MMR_HSR1"/>
    <property type="match status" value="1"/>
</dbReference>
<feature type="region of interest" description="Disordered" evidence="2">
    <location>
        <begin position="401"/>
        <end position="461"/>
    </location>
</feature>
<dbReference type="HOGENOM" id="CLU_018003_0_0_1"/>
<dbReference type="Proteomes" id="UP000053424">
    <property type="component" value="Unassembled WGS sequence"/>
</dbReference>
<name>A0A0C2Z9F5_HEBCY</name>
<evidence type="ECO:0000259" key="3">
    <source>
        <dbReference type="Pfam" id="PF01926"/>
    </source>
</evidence>
<gene>
    <name evidence="4" type="ORF">M413DRAFT_116009</name>
</gene>